<dbReference type="EMBL" id="EQ999534">
    <property type="protein sequence ID" value="EEZ28840.1"/>
    <property type="molecule type" value="Genomic_DNA"/>
</dbReference>
<reference evidence="1" key="1">
    <citation type="submission" date="2009-01" db="EMBL/GenBank/DDBJ databases">
        <title>The Genome Sequence of Brucella pinnipedialis M292/94/1.</title>
        <authorList>
            <consortium name="The Broad Institute Genome Sequencing Platform"/>
            <person name="Ward D."/>
            <person name="Young S.K."/>
            <person name="Kodira C.D."/>
            <person name="Zeng Q."/>
            <person name="Koehrsen M."/>
            <person name="Alvarado L."/>
            <person name="Berlin A."/>
            <person name="Borenstein D."/>
            <person name="Chen Z."/>
            <person name="Engels R."/>
            <person name="Freedman E."/>
            <person name="Gellesch M."/>
            <person name="Goldberg J."/>
            <person name="Griggs A."/>
            <person name="Gujja S."/>
            <person name="Heiman D."/>
            <person name="Hepburn T."/>
            <person name="Howarth C."/>
            <person name="Jen D."/>
            <person name="Larson L."/>
            <person name="Lewis B."/>
            <person name="Mehta T."/>
            <person name="Park D."/>
            <person name="Pearson M."/>
            <person name="Roberts A."/>
            <person name="Saif S."/>
            <person name="Shea T."/>
            <person name="Shenoy N."/>
            <person name="Sisk P."/>
            <person name="Stolte C."/>
            <person name="Sykes S."/>
            <person name="Walk T."/>
            <person name="White J."/>
            <person name="Yandava C."/>
            <person name="Whatmore A.M."/>
            <person name="Perrett L.L."/>
            <person name="O'Callaghan D."/>
            <person name="Nusbaum C."/>
            <person name="Galagan J."/>
            <person name="Birren B."/>
        </authorList>
    </citation>
    <scope>NUCLEOTIDE SEQUENCE [LARGE SCALE GENOMIC DNA]</scope>
    <source>
        <strain evidence="1">M292/94/1</strain>
    </source>
</reference>
<name>A0A0E1WVH5_9HYPH</name>
<proteinExistence type="predicted"/>
<dbReference type="GeneID" id="93015099"/>
<dbReference type="AlphaFoldDB" id="A0A0E1WVH5"/>
<evidence type="ECO:0000313" key="1">
    <source>
        <dbReference type="EMBL" id="EEZ28840.1"/>
    </source>
</evidence>
<dbReference type="Proteomes" id="UP000004659">
    <property type="component" value="Unassembled WGS sequence"/>
</dbReference>
<dbReference type="RefSeq" id="WP_002965891.1">
    <property type="nucleotide sequence ID" value="NZ_EQ999534.1"/>
</dbReference>
<sequence length="80" mass="9232">MRRCDISCSHFIAIKTLTLNQQNIDNDGLKWNESIRRHIWFSLIGIYGNRICWEEAADYSQVSVVKMTPSLFGVADPDLE</sequence>
<gene>
    <name evidence="1" type="ORF">BALG_02193</name>
</gene>
<accession>A0A0E1WVH5</accession>
<dbReference type="HOGENOM" id="CLU_2582857_0_0_5"/>
<protein>
    <submittedName>
        <fullName evidence="1">Uncharacterized protein</fullName>
    </submittedName>
</protein>
<organism evidence="1">
    <name type="scientific">Brucella pinnipedialis M292/94/1</name>
    <dbReference type="NCBI Taxonomy" id="520462"/>
    <lineage>
        <taxon>Bacteria</taxon>
        <taxon>Pseudomonadati</taxon>
        <taxon>Pseudomonadota</taxon>
        <taxon>Alphaproteobacteria</taxon>
        <taxon>Hyphomicrobiales</taxon>
        <taxon>Brucellaceae</taxon>
        <taxon>Brucella/Ochrobactrum group</taxon>
        <taxon>Brucella</taxon>
    </lineage>
</organism>